<keyword evidence="2" id="KW-1133">Transmembrane helix</keyword>
<dbReference type="SUPFAM" id="SSF56059">
    <property type="entry name" value="Glutathione synthetase ATP-binding domain-like"/>
    <property type="match status" value="1"/>
</dbReference>
<dbReference type="InterPro" id="IPR011761">
    <property type="entry name" value="ATP-grasp"/>
</dbReference>
<keyword evidence="1" id="KW-0067">ATP-binding</keyword>
<evidence type="ECO:0000313" key="5">
    <source>
        <dbReference type="Proteomes" id="UP001597417"/>
    </source>
</evidence>
<dbReference type="InterPro" id="IPR013815">
    <property type="entry name" value="ATP_grasp_subdomain_1"/>
</dbReference>
<comment type="caution">
    <text evidence="4">The sequence shown here is derived from an EMBL/GenBank/DDBJ whole genome shotgun (WGS) entry which is preliminary data.</text>
</comment>
<dbReference type="InterPro" id="IPR048764">
    <property type="entry name" value="PylC_N"/>
</dbReference>
<feature type="transmembrane region" description="Helical" evidence="2">
    <location>
        <begin position="6"/>
        <end position="23"/>
    </location>
</feature>
<evidence type="ECO:0000259" key="3">
    <source>
        <dbReference type="PROSITE" id="PS50975"/>
    </source>
</evidence>
<name>A0ABW5FLN4_9PSEU</name>
<dbReference type="Gene3D" id="3.40.50.20">
    <property type="match status" value="1"/>
</dbReference>
<sequence length="438" mass="47541">MWTEVIPFLCGAVLIGGGLWWRLSVRGREHRILAGALGEEDPVARCAAVRVAVEHGARRHAKLLLDHAESERDPQVRDTLMRALEASFIDPASSSELLRLQLWARRERWQRLPPDQAAGRHDPEIVDPGKAVIVTGVGGAAGIAVVRALTGRVRVIGTDCDPTAAGQGLADEFAVIPRADDPDLVPALVKVAQRTGATALLCTVAEEFGALHYGVDLLHEAGLATWLPPVVGTRICLDKWRFALLCERNGIPIPATGLATNTDVPGPWIVKPRFGRGSRDVHTADTEDELEWALSRVPEPIVQTRLTGREFTVDALTDRDSRLVGAVPRWRLETKAGISTKGRTFACPHVARESGRLLAALGHQGPANVQGFMADDGTIKFIEVNPRFSGGLPLSLAAGSDLVGEYLRGVYGLPVRQDRLRAQAGLTMYRYHAEVFVE</sequence>
<dbReference type="Pfam" id="PF15632">
    <property type="entry name" value="ATPgrasp_Ter"/>
    <property type="match status" value="1"/>
</dbReference>
<keyword evidence="5" id="KW-1185">Reference proteome</keyword>
<keyword evidence="2" id="KW-0472">Membrane</keyword>
<feature type="domain" description="ATP-grasp" evidence="3">
    <location>
        <begin position="243"/>
        <end position="411"/>
    </location>
</feature>
<dbReference type="Proteomes" id="UP001597417">
    <property type="component" value="Unassembled WGS sequence"/>
</dbReference>
<gene>
    <name evidence="4" type="ORF">ACFSXZ_02530</name>
</gene>
<dbReference type="SUPFAM" id="SSF51735">
    <property type="entry name" value="NAD(P)-binding Rossmann-fold domains"/>
    <property type="match status" value="1"/>
</dbReference>
<accession>A0ABW5FLN4</accession>
<evidence type="ECO:0000256" key="1">
    <source>
        <dbReference type="PROSITE-ProRule" id="PRU00409"/>
    </source>
</evidence>
<dbReference type="Gene3D" id="3.30.1490.20">
    <property type="entry name" value="ATP-grasp fold, A domain"/>
    <property type="match status" value="1"/>
</dbReference>
<proteinExistence type="predicted"/>
<evidence type="ECO:0000256" key="2">
    <source>
        <dbReference type="SAM" id="Phobius"/>
    </source>
</evidence>
<keyword evidence="1" id="KW-0547">Nucleotide-binding</keyword>
<dbReference type="Pfam" id="PF21360">
    <property type="entry name" value="PylC-like_N"/>
    <property type="match status" value="1"/>
</dbReference>
<keyword evidence="2" id="KW-0812">Transmembrane</keyword>
<dbReference type="Gene3D" id="3.30.470.20">
    <property type="entry name" value="ATP-grasp fold, B domain"/>
    <property type="match status" value="1"/>
</dbReference>
<dbReference type="EMBL" id="JBHUKR010000004">
    <property type="protein sequence ID" value="MFD2415197.1"/>
    <property type="molecule type" value="Genomic_DNA"/>
</dbReference>
<reference evidence="5" key="1">
    <citation type="journal article" date="2019" name="Int. J. Syst. Evol. Microbiol.">
        <title>The Global Catalogue of Microorganisms (GCM) 10K type strain sequencing project: providing services to taxonomists for standard genome sequencing and annotation.</title>
        <authorList>
            <consortium name="The Broad Institute Genomics Platform"/>
            <consortium name="The Broad Institute Genome Sequencing Center for Infectious Disease"/>
            <person name="Wu L."/>
            <person name="Ma J."/>
        </authorList>
    </citation>
    <scope>NUCLEOTIDE SEQUENCE [LARGE SCALE GENOMIC DNA]</scope>
    <source>
        <strain evidence="5">CGMCC 4.7645</strain>
    </source>
</reference>
<evidence type="ECO:0000313" key="4">
    <source>
        <dbReference type="EMBL" id="MFD2415197.1"/>
    </source>
</evidence>
<organism evidence="4 5">
    <name type="scientific">Amycolatopsis pigmentata</name>
    <dbReference type="NCBI Taxonomy" id="450801"/>
    <lineage>
        <taxon>Bacteria</taxon>
        <taxon>Bacillati</taxon>
        <taxon>Actinomycetota</taxon>
        <taxon>Actinomycetes</taxon>
        <taxon>Pseudonocardiales</taxon>
        <taxon>Pseudonocardiaceae</taxon>
        <taxon>Amycolatopsis</taxon>
    </lineage>
</organism>
<dbReference type="RefSeq" id="WP_378260782.1">
    <property type="nucleotide sequence ID" value="NZ_JBHUKR010000004.1"/>
</dbReference>
<dbReference type="InterPro" id="IPR036291">
    <property type="entry name" value="NAD(P)-bd_dom_sf"/>
</dbReference>
<protein>
    <submittedName>
        <fullName evidence="4">ATP-grasp domain-containing protein</fullName>
    </submittedName>
</protein>
<dbReference type="PROSITE" id="PS50975">
    <property type="entry name" value="ATP_GRASP"/>
    <property type="match status" value="1"/>
</dbReference>